<evidence type="ECO:0000259" key="4">
    <source>
        <dbReference type="Pfam" id="PF13193"/>
    </source>
</evidence>
<dbReference type="SUPFAM" id="SSF56801">
    <property type="entry name" value="Acetyl-CoA synthetase-like"/>
    <property type="match status" value="1"/>
</dbReference>
<dbReference type="AlphaFoldDB" id="A0A6A6U1S3"/>
<name>A0A6A6U1S3_9PEZI</name>
<dbReference type="Pfam" id="PF13193">
    <property type="entry name" value="AMP-binding_C"/>
    <property type="match status" value="1"/>
</dbReference>
<dbReference type="GO" id="GO:0016405">
    <property type="term" value="F:CoA-ligase activity"/>
    <property type="evidence" value="ECO:0007669"/>
    <property type="project" value="TreeGrafter"/>
</dbReference>
<sequence length="565" mass="62483">MSIQTETIRDGSSIIYRCNTTYDIPKLDILTLLFESKHSTAIEQQPLHVDAENPNLKLTKAETRDLTKRVAHSLRHRYGVGAGTEPSYVTCIASGSYVMPTMFYGVLAAGGIFSSVSSSSTVDELVRLIKGAPSDVVIYNEDTKDVVIAAAKECGIPADRLLLIDAPNVALRESATGKDVLTSEMLDWKRITSQKELESTPSCLIYSSGTTGLPKGVTLSHMNMVAEVFISCQMQREQIFAKEPNFKYTTLAHLPVAHIAGMQGYFVNPVFMGGTTYWMPKFDFLKFLEYNRRYKISIFFTVPPIYLLIAKTPEVTDQFDHLRVAYSGAAPMKKELQEAASKKFGKGKVFIMQTWGLSESTGSTTLLNVDEKDELGSVSRLLPNMSARIVDEQGQDVGPGEEGEIYLKGPVIFNSYHKNPGATAETFDRDGWFKTGDVGCFKDGLLFIVDRKKELIKYKGMQVAPAELEGLLLSHPEIADAAVIGVEWEGTEAPRAYVVADKNRMTPDRVKQFVKDKMSSHKQLRGGVVYLDAIPKSPSGKILRKDLRALVKKEEAAMADGKARL</sequence>
<dbReference type="EMBL" id="MU004241">
    <property type="protein sequence ID" value="KAF2664894.1"/>
    <property type="molecule type" value="Genomic_DNA"/>
</dbReference>
<dbReference type="PROSITE" id="PS00455">
    <property type="entry name" value="AMP_BINDING"/>
    <property type="match status" value="1"/>
</dbReference>
<feature type="domain" description="AMP-binding enzyme C-terminal" evidence="4">
    <location>
        <begin position="467"/>
        <end position="541"/>
    </location>
</feature>
<dbReference type="Pfam" id="PF00501">
    <property type="entry name" value="AMP-binding"/>
    <property type="match status" value="1"/>
</dbReference>
<dbReference type="InterPro" id="IPR042099">
    <property type="entry name" value="ANL_N_sf"/>
</dbReference>
<dbReference type="InterPro" id="IPR045851">
    <property type="entry name" value="AMP-bd_C_sf"/>
</dbReference>
<dbReference type="Proteomes" id="UP000799302">
    <property type="component" value="Unassembled WGS sequence"/>
</dbReference>
<keyword evidence="2" id="KW-0436">Ligase</keyword>
<dbReference type="PANTHER" id="PTHR24096:SF149">
    <property type="entry name" value="AMP-BINDING DOMAIN-CONTAINING PROTEIN-RELATED"/>
    <property type="match status" value="1"/>
</dbReference>
<evidence type="ECO:0000313" key="5">
    <source>
        <dbReference type="EMBL" id="KAF2664894.1"/>
    </source>
</evidence>
<evidence type="ECO:0000256" key="1">
    <source>
        <dbReference type="ARBA" id="ARBA00006432"/>
    </source>
</evidence>
<dbReference type="PANTHER" id="PTHR24096">
    <property type="entry name" value="LONG-CHAIN-FATTY-ACID--COA LIGASE"/>
    <property type="match status" value="1"/>
</dbReference>
<dbReference type="GO" id="GO:0019748">
    <property type="term" value="P:secondary metabolic process"/>
    <property type="evidence" value="ECO:0007669"/>
    <property type="project" value="TreeGrafter"/>
</dbReference>
<dbReference type="Gene3D" id="3.40.50.12780">
    <property type="entry name" value="N-terminal domain of ligase-like"/>
    <property type="match status" value="1"/>
</dbReference>
<accession>A0A6A6U1S3</accession>
<feature type="domain" description="AMP-dependent synthetase/ligase" evidence="3">
    <location>
        <begin position="54"/>
        <end position="417"/>
    </location>
</feature>
<evidence type="ECO:0000259" key="3">
    <source>
        <dbReference type="Pfam" id="PF00501"/>
    </source>
</evidence>
<gene>
    <name evidence="5" type="ORF">BT63DRAFT_78732</name>
</gene>
<dbReference type="InterPro" id="IPR020845">
    <property type="entry name" value="AMP-binding_CS"/>
</dbReference>
<protein>
    <submittedName>
        <fullName evidence="5">Acetyl-CoA synthetase-like protein</fullName>
    </submittedName>
</protein>
<dbReference type="InterPro" id="IPR000873">
    <property type="entry name" value="AMP-dep_synth/lig_dom"/>
</dbReference>
<organism evidence="5 6">
    <name type="scientific">Microthyrium microscopicum</name>
    <dbReference type="NCBI Taxonomy" id="703497"/>
    <lineage>
        <taxon>Eukaryota</taxon>
        <taxon>Fungi</taxon>
        <taxon>Dikarya</taxon>
        <taxon>Ascomycota</taxon>
        <taxon>Pezizomycotina</taxon>
        <taxon>Dothideomycetes</taxon>
        <taxon>Dothideomycetes incertae sedis</taxon>
        <taxon>Microthyriales</taxon>
        <taxon>Microthyriaceae</taxon>
        <taxon>Microthyrium</taxon>
    </lineage>
</organism>
<evidence type="ECO:0000256" key="2">
    <source>
        <dbReference type="ARBA" id="ARBA00022598"/>
    </source>
</evidence>
<keyword evidence="6" id="KW-1185">Reference proteome</keyword>
<evidence type="ECO:0000313" key="6">
    <source>
        <dbReference type="Proteomes" id="UP000799302"/>
    </source>
</evidence>
<dbReference type="InterPro" id="IPR025110">
    <property type="entry name" value="AMP-bd_C"/>
</dbReference>
<dbReference type="OrthoDB" id="1898221at2759"/>
<proteinExistence type="inferred from homology"/>
<reference evidence="5" key="1">
    <citation type="journal article" date="2020" name="Stud. Mycol.">
        <title>101 Dothideomycetes genomes: a test case for predicting lifestyles and emergence of pathogens.</title>
        <authorList>
            <person name="Haridas S."/>
            <person name="Albert R."/>
            <person name="Binder M."/>
            <person name="Bloem J."/>
            <person name="Labutti K."/>
            <person name="Salamov A."/>
            <person name="Andreopoulos B."/>
            <person name="Baker S."/>
            <person name="Barry K."/>
            <person name="Bills G."/>
            <person name="Bluhm B."/>
            <person name="Cannon C."/>
            <person name="Castanera R."/>
            <person name="Culley D."/>
            <person name="Daum C."/>
            <person name="Ezra D."/>
            <person name="Gonzalez J."/>
            <person name="Henrissat B."/>
            <person name="Kuo A."/>
            <person name="Liang C."/>
            <person name="Lipzen A."/>
            <person name="Lutzoni F."/>
            <person name="Magnuson J."/>
            <person name="Mondo S."/>
            <person name="Nolan M."/>
            <person name="Ohm R."/>
            <person name="Pangilinan J."/>
            <person name="Park H.-J."/>
            <person name="Ramirez L."/>
            <person name="Alfaro M."/>
            <person name="Sun H."/>
            <person name="Tritt A."/>
            <person name="Yoshinaga Y."/>
            <person name="Zwiers L.-H."/>
            <person name="Turgeon B."/>
            <person name="Goodwin S."/>
            <person name="Spatafora J."/>
            <person name="Crous P."/>
            <person name="Grigoriev I."/>
        </authorList>
    </citation>
    <scope>NUCLEOTIDE SEQUENCE</scope>
    <source>
        <strain evidence="5">CBS 115976</strain>
    </source>
</reference>
<comment type="similarity">
    <text evidence="1">Belongs to the ATP-dependent AMP-binding enzyme family.</text>
</comment>
<dbReference type="FunFam" id="3.30.300.30:FF:000007">
    <property type="entry name" value="4-coumarate--CoA ligase 2"/>
    <property type="match status" value="1"/>
</dbReference>
<dbReference type="Gene3D" id="3.30.300.30">
    <property type="match status" value="1"/>
</dbReference>